<feature type="region of interest" description="Disordered" evidence="1">
    <location>
        <begin position="1"/>
        <end position="56"/>
    </location>
</feature>
<dbReference type="InterPro" id="IPR000008">
    <property type="entry name" value="C2_dom"/>
</dbReference>
<accession>A0A1R2C3P4</accession>
<dbReference type="AlphaFoldDB" id="A0A1R2C3P4"/>
<dbReference type="InterPro" id="IPR056288">
    <property type="entry name" value="CEP76_C"/>
</dbReference>
<gene>
    <name evidence="3" type="ORF">SteCoe_15525</name>
</gene>
<evidence type="ECO:0000259" key="2">
    <source>
        <dbReference type="PROSITE" id="PS50004"/>
    </source>
</evidence>
<dbReference type="Gene3D" id="2.60.40.150">
    <property type="entry name" value="C2 domain"/>
    <property type="match status" value="2"/>
</dbReference>
<comment type="caution">
    <text evidence="3">The sequence shown here is derived from an EMBL/GenBank/DDBJ whole genome shotgun (WGS) entry which is preliminary data.</text>
</comment>
<feature type="domain" description="C2" evidence="2">
    <location>
        <begin position="66"/>
        <end position="211"/>
    </location>
</feature>
<feature type="compositionally biased region" description="Basic and acidic residues" evidence="1">
    <location>
        <begin position="33"/>
        <end position="53"/>
    </location>
</feature>
<dbReference type="PROSITE" id="PS50004">
    <property type="entry name" value="C2"/>
    <property type="match status" value="1"/>
</dbReference>
<dbReference type="InterPro" id="IPR052299">
    <property type="entry name" value="CEP76"/>
</dbReference>
<feature type="region of interest" description="Disordered" evidence="1">
    <location>
        <begin position="713"/>
        <end position="733"/>
    </location>
</feature>
<evidence type="ECO:0000313" key="4">
    <source>
        <dbReference type="Proteomes" id="UP000187209"/>
    </source>
</evidence>
<dbReference type="PANTHER" id="PTHR46436">
    <property type="entry name" value="CENTROSOMAL PROTEIN OF 76 KDA"/>
    <property type="match status" value="1"/>
</dbReference>
<reference evidence="3 4" key="1">
    <citation type="submission" date="2016-11" db="EMBL/GenBank/DDBJ databases">
        <title>The macronuclear genome of Stentor coeruleus: a giant cell with tiny introns.</title>
        <authorList>
            <person name="Slabodnick M."/>
            <person name="Ruby J.G."/>
            <person name="Reiff S.B."/>
            <person name="Swart E.C."/>
            <person name="Gosai S."/>
            <person name="Prabakaran S."/>
            <person name="Witkowska E."/>
            <person name="Larue G.E."/>
            <person name="Fisher S."/>
            <person name="Freeman R.M."/>
            <person name="Gunawardena J."/>
            <person name="Chu W."/>
            <person name="Stover N.A."/>
            <person name="Gregory B.D."/>
            <person name="Nowacki M."/>
            <person name="Derisi J."/>
            <person name="Roy S.W."/>
            <person name="Marshall W.F."/>
            <person name="Sood P."/>
        </authorList>
    </citation>
    <scope>NUCLEOTIDE SEQUENCE [LARGE SCALE GENOMIC DNA]</scope>
    <source>
        <strain evidence="3">WM001</strain>
    </source>
</reference>
<dbReference type="PANTHER" id="PTHR46436:SF2">
    <property type="entry name" value="CHROMOSOME UNDETERMINED SCAFFOLD_119, WHOLE GENOME SHOTGUN SEQUENCE"/>
    <property type="match status" value="1"/>
</dbReference>
<dbReference type="EMBL" id="MPUH01000300">
    <property type="protein sequence ID" value="OMJ83555.1"/>
    <property type="molecule type" value="Genomic_DNA"/>
</dbReference>
<dbReference type="Proteomes" id="UP000187209">
    <property type="component" value="Unassembled WGS sequence"/>
</dbReference>
<dbReference type="CDD" id="cd00030">
    <property type="entry name" value="C2"/>
    <property type="match status" value="1"/>
</dbReference>
<dbReference type="SMART" id="SM00239">
    <property type="entry name" value="C2"/>
    <property type="match status" value="2"/>
</dbReference>
<dbReference type="SUPFAM" id="SSF49562">
    <property type="entry name" value="C2 domain (Calcium/lipid-binding domain, CaLB)"/>
    <property type="match status" value="3"/>
</dbReference>
<protein>
    <recommendedName>
        <fullName evidence="2">C2 domain-containing protein</fullName>
    </recommendedName>
</protein>
<dbReference type="InterPro" id="IPR035892">
    <property type="entry name" value="C2_domain_sf"/>
</dbReference>
<evidence type="ECO:0000256" key="1">
    <source>
        <dbReference type="SAM" id="MobiDB-lite"/>
    </source>
</evidence>
<sequence length="1144" mass="134084">MHYFKQLKQNQEDEKDPEEEKKINDEDDDEEEKKDGNEDKKEEQKKAPEEKRARNVPPLITTIKRKRPQMTRERWMEMAQIRRWNVKITGISIENLYKESFDPFIEFVVGGDFKIVQKQIKKGKSENTYTGTLGYTKKTEVVKNLEPKDIKMMDTRIRCEYQGSYFDIQEQFLRVDVWDWEKWNLNEFMGRIELPLIEIIQGDVEQTHIVYKSGEKKKIKLCRLNFTIAFQEIWDFILNFSDWGCTGLISEKGDEKVCPSLELSLVSQGLFRTIVRTAIIENECNPQWPNLKGEIRFRGTINDLHNQRLGISLYEGSLLSSRQVGVKVTDLLGIIDSGFIATDVIQKYKKRGGHTCSIKGRINIRKIPKHRQTGEIILLNSELQYLCVTLLRVDNVVLPHDKGAVNTFFDIEWGGYVKKSRTAFHTYKPIFNDTFYFPVNVPVGILGNSDEERTKAIMSELELYNHLDFHFWSIGSEVGILLYCNFFWSIDEQMSNDALGSATFFLTELQSAKIQEKEFFDEKTQSSQTMKIRVWSGKKQLKSPLVSSGEISNVFIEVWLLYENEKKIEYEDLPKQISNEFPEDYEKLIEKWDDSIKFMKESFPEETQRNFLYEMHDESDERRFVPTFLSKIGYPNPSRVQLANAQEISVDYFIIETLKQRAYFVSLIPFTSAQNDIWSSPEFLIQMKKGESEDHSIFLACLLTSSKINQEEFTTEESENLETAPNYSKKKEKPKKKKQKFVLEEKDMEDRVFMCIGSLKQRKTQHAWVMTINDDCSGIKFWETTNNMHFELDKRVSSPENLEKFLNKEVVTHRVFQSSEEVIVTKKNVISEDEKFDDDYADSMSYNSDEEEEDDEVKIKPHKEGDMRIKKTDTDIDNLRFKHKSIGMNKSTTKVGNFLDIKRDEEKKDRSNFTSIIQEPRLLPGAEEVILPYRTIDVIFNKKNIYMNLQHYDPGRIIYDIYDDTLWYPFCKESPKLYGAFYSPPVLLPPLSLLGAKRLHSNVIKELTIGISALRSGKNLPTSWKNSKDVCVEQMEQHLKFLEQAARGEYEERKINEHKREWSLKMRQFMPVYFRFSAIPGHFNYPEADRISSVFIENSKEFLVKDYKNMKWAVAARIFPYVGKIISIRVIVATFYPVPGAEMR</sequence>
<dbReference type="Pfam" id="PF00168">
    <property type="entry name" value="C2"/>
    <property type="match status" value="2"/>
</dbReference>
<organism evidence="3 4">
    <name type="scientific">Stentor coeruleus</name>
    <dbReference type="NCBI Taxonomy" id="5963"/>
    <lineage>
        <taxon>Eukaryota</taxon>
        <taxon>Sar</taxon>
        <taxon>Alveolata</taxon>
        <taxon>Ciliophora</taxon>
        <taxon>Postciliodesmatophora</taxon>
        <taxon>Heterotrichea</taxon>
        <taxon>Heterotrichida</taxon>
        <taxon>Stentoridae</taxon>
        <taxon>Stentor</taxon>
    </lineage>
</organism>
<dbReference type="Pfam" id="PF24652">
    <property type="entry name" value="CEP76_C"/>
    <property type="match status" value="1"/>
</dbReference>
<evidence type="ECO:0000313" key="3">
    <source>
        <dbReference type="EMBL" id="OMJ83555.1"/>
    </source>
</evidence>
<keyword evidence="4" id="KW-1185">Reference proteome</keyword>
<dbReference type="OrthoDB" id="67700at2759"/>
<name>A0A1R2C3P4_9CILI</name>
<proteinExistence type="predicted"/>